<dbReference type="SUPFAM" id="SSF51182">
    <property type="entry name" value="RmlC-like cupins"/>
    <property type="match status" value="1"/>
</dbReference>
<comment type="cofactor">
    <cofactor evidence="5">
        <name>Zn(2+)</name>
        <dbReference type="ChEBI" id="CHEBI:29105"/>
    </cofactor>
    <text evidence="5">Binds 1 zinc ion per subunit.</text>
</comment>
<evidence type="ECO:0000256" key="5">
    <source>
        <dbReference type="PIRSR" id="PIRSR036894-1"/>
    </source>
</evidence>
<dbReference type="InterPro" id="IPR014628">
    <property type="entry name" value="Man6P_isomerase_Firm_short"/>
</dbReference>
<dbReference type="Pfam" id="PF21621">
    <property type="entry name" value="MPI_cupin_dom"/>
    <property type="match status" value="1"/>
</dbReference>
<dbReference type="InterPro" id="IPR051804">
    <property type="entry name" value="Carb_Metab_Reg_Kinase/Isom"/>
</dbReference>
<keyword evidence="10" id="KW-1185">Reference proteome</keyword>
<dbReference type="GO" id="GO:0008270">
    <property type="term" value="F:zinc ion binding"/>
    <property type="evidence" value="ECO:0007669"/>
    <property type="project" value="InterPro"/>
</dbReference>
<dbReference type="InterPro" id="IPR014710">
    <property type="entry name" value="RmlC-like_jellyroll"/>
</dbReference>
<feature type="binding site" evidence="5">
    <location>
        <position position="179"/>
    </location>
    <ligand>
        <name>Zn(2+)</name>
        <dbReference type="ChEBI" id="CHEBI:29105"/>
    </ligand>
</feature>
<evidence type="ECO:0000256" key="3">
    <source>
        <dbReference type="ARBA" id="ARBA00029741"/>
    </source>
</evidence>
<organism evidence="9 10">
    <name type="scientific">Ancylomarina euxinus</name>
    <dbReference type="NCBI Taxonomy" id="2283627"/>
    <lineage>
        <taxon>Bacteria</taxon>
        <taxon>Pseudomonadati</taxon>
        <taxon>Bacteroidota</taxon>
        <taxon>Bacteroidia</taxon>
        <taxon>Marinilabiliales</taxon>
        <taxon>Marinifilaceae</taxon>
        <taxon>Ancylomarina</taxon>
    </lineage>
</organism>
<feature type="active site" evidence="6">
    <location>
        <position position="199"/>
    </location>
</feature>
<feature type="binding site" evidence="5">
    <location>
        <position position="121"/>
    </location>
    <ligand>
        <name>Zn(2+)</name>
        <dbReference type="ChEBI" id="CHEBI:29105"/>
    </ligand>
</feature>
<feature type="binding site" evidence="5">
    <location>
        <position position="104"/>
    </location>
    <ligand>
        <name>Zn(2+)</name>
        <dbReference type="ChEBI" id="CHEBI:29105"/>
    </ligand>
</feature>
<dbReference type="OrthoDB" id="9808275at2"/>
<dbReference type="AlphaFoldDB" id="A0A425XY35"/>
<comment type="caution">
    <text evidence="9">The sequence shown here is derived from an EMBL/GenBank/DDBJ whole genome shotgun (WGS) entry which is preliminary data.</text>
</comment>
<sequence length="326" mass="37328">MNLYPLKFDPIPKVKIWGGNRLNKTLNKEFNTTDKVGESWEISGLEGDLSLVKNGFLEGNDLEELIEVYMGELVGDKVYDQFGLEFPLLIKFIDANENLSIQVHPDNEFALEKHKAYGKTEMWYIIEAEKNSELLIGFNQPIDKNLFLDAIQNGSLPDIINKEKVEADTCYLIPAGRIHATGKGVLFAEIQQTSDITYRIYDWDRCDAEGQARELHLDLAKEALDYTFEKKYKTDFEHKINETSDLIKCPFFTTNIIEFNKPIEKDYFTLDSFVIYICLDGQCDIQIEDEESVSLTKGETVLIPASLKNLTLAPKLNTKLLEVFIQ</sequence>
<evidence type="ECO:0000256" key="1">
    <source>
        <dbReference type="ARBA" id="ARBA00022723"/>
    </source>
</evidence>
<dbReference type="InterPro" id="IPR011051">
    <property type="entry name" value="RmlC_Cupin_sf"/>
</dbReference>
<keyword evidence="9" id="KW-0413">Isomerase</keyword>
<evidence type="ECO:0000256" key="2">
    <source>
        <dbReference type="ARBA" id="ARBA00022833"/>
    </source>
</evidence>
<dbReference type="EMBL" id="QQWG01000018">
    <property type="protein sequence ID" value="RRG19657.1"/>
    <property type="molecule type" value="Genomic_DNA"/>
</dbReference>
<dbReference type="Gene3D" id="2.60.120.10">
    <property type="entry name" value="Jelly Rolls"/>
    <property type="match status" value="2"/>
</dbReference>
<protein>
    <recommendedName>
        <fullName evidence="3">Phosphohexomutase</fullName>
    </recommendedName>
    <alternativeName>
        <fullName evidence="4">Phosphomannose isomerase</fullName>
    </alternativeName>
</protein>
<dbReference type="PIRSF" id="PIRSF036894">
    <property type="entry name" value="PMI_Firm_short"/>
    <property type="match status" value="1"/>
</dbReference>
<dbReference type="Pfam" id="PF20511">
    <property type="entry name" value="PMI_typeI_cat"/>
    <property type="match status" value="1"/>
</dbReference>
<feature type="domain" description="Phosphomannose isomerase type I catalytic" evidence="7">
    <location>
        <begin position="13"/>
        <end position="116"/>
    </location>
</feature>
<evidence type="ECO:0000313" key="9">
    <source>
        <dbReference type="EMBL" id="RRG19657.1"/>
    </source>
</evidence>
<dbReference type="GO" id="GO:0004476">
    <property type="term" value="F:mannose-6-phosphate isomerase activity"/>
    <property type="evidence" value="ECO:0007669"/>
    <property type="project" value="InterPro"/>
</dbReference>
<evidence type="ECO:0000256" key="4">
    <source>
        <dbReference type="ARBA" id="ARBA00030762"/>
    </source>
</evidence>
<feature type="domain" description="Mannose-6-phosphate isomerase cupin" evidence="8">
    <location>
        <begin position="246"/>
        <end position="313"/>
    </location>
</feature>
<proteinExistence type="predicted"/>
<dbReference type="PANTHER" id="PTHR42742">
    <property type="entry name" value="TRANSCRIPTIONAL REPRESSOR MPRA"/>
    <property type="match status" value="1"/>
</dbReference>
<dbReference type="PANTHER" id="PTHR42742:SF3">
    <property type="entry name" value="FRUCTOKINASE"/>
    <property type="match status" value="1"/>
</dbReference>
<keyword evidence="2 5" id="KW-0862">Zinc</keyword>
<evidence type="ECO:0000259" key="7">
    <source>
        <dbReference type="Pfam" id="PF20511"/>
    </source>
</evidence>
<gene>
    <name evidence="9" type="ORF">DWB61_14790</name>
</gene>
<dbReference type="Proteomes" id="UP000285794">
    <property type="component" value="Unassembled WGS sequence"/>
</dbReference>
<keyword evidence="1 5" id="KW-0479">Metal-binding</keyword>
<dbReference type="InterPro" id="IPR049071">
    <property type="entry name" value="MPI_cupin_dom"/>
</dbReference>
<reference evidence="9 10" key="1">
    <citation type="submission" date="2018-07" db="EMBL/GenBank/DDBJ databases">
        <title>Draft genome sequence of Ancylomarina sp. M1P.</title>
        <authorList>
            <person name="Yadav S."/>
            <person name="Villanueva L."/>
            <person name="Damste J.S.S."/>
        </authorList>
    </citation>
    <scope>NUCLEOTIDE SEQUENCE [LARGE SCALE GENOMIC DNA]</scope>
    <source>
        <strain evidence="9 10">M1P</strain>
    </source>
</reference>
<accession>A0A425XY35</accession>
<dbReference type="CDD" id="cd07010">
    <property type="entry name" value="cupin_PMI_type_I_N_bac"/>
    <property type="match status" value="1"/>
</dbReference>
<evidence type="ECO:0000259" key="8">
    <source>
        <dbReference type="Pfam" id="PF21621"/>
    </source>
</evidence>
<dbReference type="RefSeq" id="WP_125031664.1">
    <property type="nucleotide sequence ID" value="NZ_JAPXVP010000015.1"/>
</dbReference>
<dbReference type="InterPro" id="IPR046457">
    <property type="entry name" value="PMI_typeI_cat"/>
</dbReference>
<evidence type="ECO:0000256" key="6">
    <source>
        <dbReference type="PIRSR" id="PIRSR036894-2"/>
    </source>
</evidence>
<name>A0A425XY35_9BACT</name>
<dbReference type="GO" id="GO:0005975">
    <property type="term" value="P:carbohydrate metabolic process"/>
    <property type="evidence" value="ECO:0007669"/>
    <property type="project" value="InterPro"/>
</dbReference>
<evidence type="ECO:0000313" key="10">
    <source>
        <dbReference type="Proteomes" id="UP000285794"/>
    </source>
</evidence>